<dbReference type="HOGENOM" id="CLU_004665_5_3_11"/>
<dbReference type="OrthoDB" id="136365at2"/>
<sequence>MSVSKPSPEVVSFAWELARLRHRVGDVSYQELARRTRFSASVLARAASGTRLPSWPVAEAFVRACGVLEVSGWKRRWLIAAKKPAMAESAEPGTIPANLTSFVDRTEELAQLVHQVRSHRLVTVTGPGGTGKTRLAQQVALAIELDSRDGIRWVDLTQVVDAQMLARLLLTVTQLPADPNRTAAEQVLSFLAERELILVLDNCEHVTIAVANLARRILLAAPQVRILATSRHSLGLPEEHLWTLGPLHTSAAVRLLTDRARTVVPGFVLDDHTTPQAMQACRILDGSPLAIEFAARRLRALTVEQLVARLDDVLTLLSDGDAAGPIRHQSLQAMLEWSWSMCAPAERRLWSDISVFAGDAGLDAIEAVNTSYETDPVAGIAVGVSRLCEQSIVTMMTREGQARYSMLEMVRQFGLRKAKHHGWWESTQARYLSWARDFAERFDRDWFGSRQPELLISVKTEMPNLEAAMEYGLSDGDNLAAVLDATRLARSLYWYWVSTGAMWDGRYRLDQVLAHDKLPDTDRMDVMWRFAVTVAMTGDPRTATDLARQAAKMSDHLGDFVLRGWAGYAEGACQMFAASPSAIDTLRDATARFRALSIPHGVQVCQTVLGVALAAMGDRRATEETLGPVIDMGRRFEEVLTRAYAVWSLGIVHHEVGDIQLARAEVNEALDLYIRLRDSRGIAVSLETMAWIAADTGDDRVAVMLLGAANGHLPRSEPRMVGFDRLVHRGQRYDAQLEEFLGSDVYQTLLLEGSALTTVDAYTIATNWHTDSTNTRQ</sequence>
<dbReference type="SUPFAM" id="SSF48452">
    <property type="entry name" value="TPR-like"/>
    <property type="match status" value="1"/>
</dbReference>
<reference evidence="2 3" key="1">
    <citation type="journal article" date="2009" name="Stand. Genomic Sci.">
        <title>Complete genome sequence of Stackebrandtia nassauensis type strain (LLR-40K-21).</title>
        <authorList>
            <person name="Munk C."/>
            <person name="Lapidus A."/>
            <person name="Copeland A."/>
            <person name="Jando M."/>
            <person name="Mayilraj S."/>
            <person name="Glavina Del Rio T."/>
            <person name="Nolan M."/>
            <person name="Chen F."/>
            <person name="Lucas S."/>
            <person name="Tice H."/>
            <person name="Cheng J.F."/>
            <person name="Han C."/>
            <person name="Detter J.C."/>
            <person name="Bruce D."/>
            <person name="Goodwin L."/>
            <person name="Chain P."/>
            <person name="Pitluck S."/>
            <person name="Goker M."/>
            <person name="Ovchinikova G."/>
            <person name="Pati A."/>
            <person name="Ivanova N."/>
            <person name="Mavromatis K."/>
            <person name="Chen A."/>
            <person name="Palaniappan K."/>
            <person name="Land M."/>
            <person name="Hauser L."/>
            <person name="Chang Y.J."/>
            <person name="Jeffries C.D."/>
            <person name="Bristow J."/>
            <person name="Eisen J.A."/>
            <person name="Markowitz V."/>
            <person name="Hugenholtz P."/>
            <person name="Kyrpides N.C."/>
            <person name="Klenk H.P."/>
        </authorList>
    </citation>
    <scope>NUCLEOTIDE SEQUENCE [LARGE SCALE GENOMIC DNA]</scope>
    <source>
        <strain evidence="3">DSM 44728 / CIP 108903 / NRRL B-16338 / NBRC 102104 / LLR-40K-21</strain>
    </source>
</reference>
<dbReference type="STRING" id="446470.Snas_3482"/>
<dbReference type="Pfam" id="PF13560">
    <property type="entry name" value="HTH_31"/>
    <property type="match status" value="1"/>
</dbReference>
<evidence type="ECO:0000313" key="2">
    <source>
        <dbReference type="EMBL" id="ADD43145.1"/>
    </source>
</evidence>
<dbReference type="Gene3D" id="3.40.50.300">
    <property type="entry name" value="P-loop containing nucleotide triphosphate hydrolases"/>
    <property type="match status" value="1"/>
</dbReference>
<dbReference type="EMBL" id="CP001778">
    <property type="protein sequence ID" value="ADD43145.1"/>
    <property type="molecule type" value="Genomic_DNA"/>
</dbReference>
<name>D3PVN1_STANL</name>
<dbReference type="eggNOG" id="COG3903">
    <property type="taxonomic scope" value="Bacteria"/>
</dbReference>
<evidence type="ECO:0000259" key="1">
    <source>
        <dbReference type="Pfam" id="PF00931"/>
    </source>
</evidence>
<dbReference type="KEGG" id="sna:Snas_3482"/>
<dbReference type="InterPro" id="IPR002182">
    <property type="entry name" value="NB-ARC"/>
</dbReference>
<proteinExistence type="predicted"/>
<dbReference type="Proteomes" id="UP000000844">
    <property type="component" value="Chromosome"/>
</dbReference>
<accession>D3PVN1</accession>
<dbReference type="PRINTS" id="PR00364">
    <property type="entry name" value="DISEASERSIST"/>
</dbReference>
<gene>
    <name evidence="2" type="ordered locus">Snas_3482</name>
</gene>
<dbReference type="InterPro" id="IPR011990">
    <property type="entry name" value="TPR-like_helical_dom_sf"/>
</dbReference>
<feature type="domain" description="NB-ARC" evidence="1">
    <location>
        <begin position="110"/>
        <end position="203"/>
    </location>
</feature>
<evidence type="ECO:0000313" key="3">
    <source>
        <dbReference type="Proteomes" id="UP000000844"/>
    </source>
</evidence>
<dbReference type="Gene3D" id="1.25.40.10">
    <property type="entry name" value="Tetratricopeptide repeat domain"/>
    <property type="match status" value="1"/>
</dbReference>
<dbReference type="InterPro" id="IPR027417">
    <property type="entry name" value="P-loop_NTPase"/>
</dbReference>
<dbReference type="GO" id="GO:0043531">
    <property type="term" value="F:ADP binding"/>
    <property type="evidence" value="ECO:0007669"/>
    <property type="project" value="InterPro"/>
</dbReference>
<dbReference type="SUPFAM" id="SSF52540">
    <property type="entry name" value="P-loop containing nucleoside triphosphate hydrolases"/>
    <property type="match status" value="1"/>
</dbReference>
<dbReference type="PANTHER" id="PTHR47691:SF3">
    <property type="entry name" value="HTH-TYPE TRANSCRIPTIONAL REGULATOR RV0890C-RELATED"/>
    <property type="match status" value="1"/>
</dbReference>
<organism evidence="2 3">
    <name type="scientific">Stackebrandtia nassauensis (strain DSM 44728 / CIP 108903 / NRRL B-16338 / NBRC 102104 / LLR-40K-21)</name>
    <dbReference type="NCBI Taxonomy" id="446470"/>
    <lineage>
        <taxon>Bacteria</taxon>
        <taxon>Bacillati</taxon>
        <taxon>Actinomycetota</taxon>
        <taxon>Actinomycetes</taxon>
        <taxon>Glycomycetales</taxon>
        <taxon>Glycomycetaceae</taxon>
        <taxon>Stackebrandtia</taxon>
    </lineage>
</organism>
<keyword evidence="3" id="KW-1185">Reference proteome</keyword>
<protein>
    <submittedName>
        <fullName evidence="2">ATPase-like protein</fullName>
    </submittedName>
</protein>
<dbReference type="Pfam" id="PF00931">
    <property type="entry name" value="NB-ARC"/>
    <property type="match status" value="1"/>
</dbReference>
<dbReference type="RefSeq" id="WP_013018716.1">
    <property type="nucleotide sequence ID" value="NC_013947.1"/>
</dbReference>
<dbReference type="AlphaFoldDB" id="D3PVN1"/>
<dbReference type="PANTHER" id="PTHR47691">
    <property type="entry name" value="REGULATOR-RELATED"/>
    <property type="match status" value="1"/>
</dbReference>